<evidence type="ECO:0000313" key="2">
    <source>
        <dbReference type="EMBL" id="MBA0587356.1"/>
    </source>
</evidence>
<organism evidence="2 3">
    <name type="scientific">Gossypium raimondii</name>
    <name type="common">Peruvian cotton</name>
    <name type="synonym">Gossypium klotzschianum subsp. raimondii</name>
    <dbReference type="NCBI Taxonomy" id="29730"/>
    <lineage>
        <taxon>Eukaryota</taxon>
        <taxon>Viridiplantae</taxon>
        <taxon>Streptophyta</taxon>
        <taxon>Embryophyta</taxon>
        <taxon>Tracheophyta</taxon>
        <taxon>Spermatophyta</taxon>
        <taxon>Magnoliopsida</taxon>
        <taxon>eudicotyledons</taxon>
        <taxon>Gunneridae</taxon>
        <taxon>Pentapetalae</taxon>
        <taxon>rosids</taxon>
        <taxon>malvids</taxon>
        <taxon>Malvales</taxon>
        <taxon>Malvaceae</taxon>
        <taxon>Malvoideae</taxon>
        <taxon>Gossypium</taxon>
    </lineage>
</organism>
<feature type="transmembrane region" description="Helical" evidence="1">
    <location>
        <begin position="29"/>
        <end position="48"/>
    </location>
</feature>
<gene>
    <name evidence="2" type="ORF">Gorai_000488</name>
</gene>
<dbReference type="AlphaFoldDB" id="A0A7J8PDZ8"/>
<evidence type="ECO:0000313" key="3">
    <source>
        <dbReference type="Proteomes" id="UP000593578"/>
    </source>
</evidence>
<reference evidence="2 3" key="1">
    <citation type="journal article" date="2019" name="Genome Biol. Evol.">
        <title>Insights into the evolution of the New World diploid cottons (Gossypium, subgenus Houzingenia) based on genome sequencing.</title>
        <authorList>
            <person name="Grover C.E."/>
            <person name="Arick M.A. 2nd"/>
            <person name="Thrash A."/>
            <person name="Conover J.L."/>
            <person name="Sanders W.S."/>
            <person name="Peterson D.G."/>
            <person name="Frelichowski J.E."/>
            <person name="Scheffler J.A."/>
            <person name="Scheffler B.E."/>
            <person name="Wendel J.F."/>
        </authorList>
    </citation>
    <scope>NUCLEOTIDE SEQUENCE [LARGE SCALE GENOMIC DNA]</scope>
    <source>
        <strain evidence="2">8</strain>
        <tissue evidence="2">Leaf</tissue>
    </source>
</reference>
<evidence type="ECO:0000256" key="1">
    <source>
        <dbReference type="SAM" id="Phobius"/>
    </source>
</evidence>
<accession>A0A7J8PDZ8</accession>
<keyword evidence="1" id="KW-0812">Transmembrane</keyword>
<protein>
    <submittedName>
        <fullName evidence="2">Uncharacterized protein</fullName>
    </submittedName>
</protein>
<dbReference type="Proteomes" id="UP000593578">
    <property type="component" value="Unassembled WGS sequence"/>
</dbReference>
<dbReference type="EMBL" id="JABEZZ010000006">
    <property type="protein sequence ID" value="MBA0587356.1"/>
    <property type="molecule type" value="Genomic_DNA"/>
</dbReference>
<comment type="caution">
    <text evidence="2">The sequence shown here is derived from an EMBL/GenBank/DDBJ whole genome shotgun (WGS) entry which is preliminary data.</text>
</comment>
<proteinExistence type="predicted"/>
<name>A0A7J8PDZ8_GOSRA</name>
<keyword evidence="1" id="KW-1133">Transmembrane helix</keyword>
<sequence>MIYRVQPTFRFYIFPMPIFSQQPCKTLRLLLIVVTKITTLRLAIILLYH</sequence>
<keyword evidence="1" id="KW-0472">Membrane</keyword>